<reference evidence="1" key="2">
    <citation type="journal article" date="2022" name="Microbiol. Resour. Announc.">
        <title>Metagenome Sequencing to Explore Phylogenomics of Terrestrial Cyanobacteria.</title>
        <authorList>
            <person name="Ward R.D."/>
            <person name="Stajich J.E."/>
            <person name="Johansen J.R."/>
            <person name="Huntemann M."/>
            <person name="Clum A."/>
            <person name="Foster B."/>
            <person name="Foster B."/>
            <person name="Roux S."/>
            <person name="Palaniappan K."/>
            <person name="Varghese N."/>
            <person name="Mukherjee S."/>
            <person name="Reddy T.B.K."/>
            <person name="Daum C."/>
            <person name="Copeland A."/>
            <person name="Chen I.A."/>
            <person name="Ivanova N.N."/>
            <person name="Kyrpides N.C."/>
            <person name="Shapiro N."/>
            <person name="Eloe-Fadrosh E.A."/>
            <person name="Pietrasiak N."/>
        </authorList>
    </citation>
    <scope>NUCLEOTIDE SEQUENCE</scope>
    <source>
        <strain evidence="1">HA4357-MV3</strain>
    </source>
</reference>
<comment type="caution">
    <text evidence="1">The sequence shown here is derived from an EMBL/GenBank/DDBJ whole genome shotgun (WGS) entry which is preliminary data.</text>
</comment>
<dbReference type="Proteomes" id="UP000813215">
    <property type="component" value="Unassembled WGS sequence"/>
</dbReference>
<reference evidence="1" key="1">
    <citation type="submission" date="2021-05" db="EMBL/GenBank/DDBJ databases">
        <authorList>
            <person name="Pietrasiak N."/>
            <person name="Ward R."/>
            <person name="Stajich J.E."/>
            <person name="Kurbessoian T."/>
        </authorList>
    </citation>
    <scope>NUCLEOTIDE SEQUENCE</scope>
    <source>
        <strain evidence="1">HA4357-MV3</strain>
    </source>
</reference>
<proteinExistence type="predicted"/>
<evidence type="ECO:0000313" key="1">
    <source>
        <dbReference type="EMBL" id="MBW4430736.1"/>
    </source>
</evidence>
<dbReference type="EMBL" id="JAHHHW010000028">
    <property type="protein sequence ID" value="MBW4430736.1"/>
    <property type="molecule type" value="Genomic_DNA"/>
</dbReference>
<sequence>MTWQLWLAHAIVHDNPLPWQKKQSKLSPGRVAQSMAAVFAAIGTPSIEPKPRGKSPGWPAGKLRLRRIRYATVKKSTAKPKKEQPQSA</sequence>
<protein>
    <submittedName>
        <fullName evidence="1">Uncharacterized protein</fullName>
    </submittedName>
</protein>
<gene>
    <name evidence="1" type="ORF">KME28_03020</name>
</gene>
<organism evidence="1 2">
    <name type="scientific">Pelatocladus maniniholoensis HA4357-MV3</name>
    <dbReference type="NCBI Taxonomy" id="1117104"/>
    <lineage>
        <taxon>Bacteria</taxon>
        <taxon>Bacillati</taxon>
        <taxon>Cyanobacteriota</taxon>
        <taxon>Cyanophyceae</taxon>
        <taxon>Nostocales</taxon>
        <taxon>Nostocaceae</taxon>
        <taxon>Pelatocladus</taxon>
    </lineage>
</organism>
<evidence type="ECO:0000313" key="2">
    <source>
        <dbReference type="Proteomes" id="UP000813215"/>
    </source>
</evidence>
<name>A0A9E3LR24_9NOST</name>
<dbReference type="AlphaFoldDB" id="A0A9E3LR24"/>
<accession>A0A9E3LR24</accession>